<accession>A0A0C1EB79</accession>
<evidence type="ECO:0000313" key="1">
    <source>
        <dbReference type="EMBL" id="KIA78392.1"/>
    </source>
</evidence>
<gene>
    <name evidence="1" type="ORF">DB43_EC00200</name>
</gene>
<organism evidence="1 2">
    <name type="scientific">Parachlamydia acanthamoebae</name>
    <dbReference type="NCBI Taxonomy" id="83552"/>
    <lineage>
        <taxon>Bacteria</taxon>
        <taxon>Pseudomonadati</taxon>
        <taxon>Chlamydiota</taxon>
        <taxon>Chlamydiia</taxon>
        <taxon>Parachlamydiales</taxon>
        <taxon>Parachlamydiaceae</taxon>
        <taxon>Parachlamydia</taxon>
    </lineage>
</organism>
<evidence type="ECO:0000313" key="2">
    <source>
        <dbReference type="Proteomes" id="UP000031307"/>
    </source>
</evidence>
<dbReference type="EMBL" id="JSAM01000023">
    <property type="protein sequence ID" value="KIA78392.1"/>
    <property type="molecule type" value="Genomic_DNA"/>
</dbReference>
<dbReference type="Proteomes" id="UP000031307">
    <property type="component" value="Unassembled WGS sequence"/>
</dbReference>
<dbReference type="AlphaFoldDB" id="A0A0C1EB79"/>
<reference evidence="1 2" key="1">
    <citation type="journal article" date="2014" name="Mol. Biol. Evol.">
        <title>Massive expansion of Ubiquitination-related gene families within the Chlamydiae.</title>
        <authorList>
            <person name="Domman D."/>
            <person name="Collingro A."/>
            <person name="Lagkouvardos I."/>
            <person name="Gehre L."/>
            <person name="Weinmaier T."/>
            <person name="Rattei T."/>
            <person name="Subtil A."/>
            <person name="Horn M."/>
        </authorList>
    </citation>
    <scope>NUCLEOTIDE SEQUENCE [LARGE SCALE GENOMIC DNA]</scope>
    <source>
        <strain evidence="1 2">OEW1</strain>
    </source>
</reference>
<dbReference type="PATRIC" id="fig|83552.4.peg.421"/>
<sequence length="46" mass="5356">MIYQILNILNESQKDRGGIAFFPHRALGSRMVMTDPCHLKLSWGYF</sequence>
<comment type="caution">
    <text evidence="1">The sequence shown here is derived from an EMBL/GenBank/DDBJ whole genome shotgun (WGS) entry which is preliminary data.</text>
</comment>
<proteinExistence type="predicted"/>
<name>A0A0C1EB79_9BACT</name>
<protein>
    <submittedName>
        <fullName evidence="1">Uncharacterized protein</fullName>
    </submittedName>
</protein>